<dbReference type="InterPro" id="IPR036188">
    <property type="entry name" value="FAD/NAD-bd_sf"/>
</dbReference>
<keyword evidence="3 6" id="KW-0560">Oxidoreductase</keyword>
<evidence type="ECO:0000313" key="8">
    <source>
        <dbReference type="EMBL" id="KAF4302695.1"/>
    </source>
</evidence>
<keyword evidence="6" id="KW-0274">FAD</keyword>
<dbReference type="Gene3D" id="3.90.660.10">
    <property type="match status" value="1"/>
</dbReference>
<dbReference type="Pfam" id="PF01593">
    <property type="entry name" value="Amino_oxidase"/>
    <property type="match status" value="1"/>
</dbReference>
<gene>
    <name evidence="8" type="ORF">GTA08_BOTSDO09524</name>
</gene>
<dbReference type="SUPFAM" id="SSF51905">
    <property type="entry name" value="FAD/NAD(P)-binding domain"/>
    <property type="match status" value="1"/>
</dbReference>
<organism evidence="8 9">
    <name type="scientific">Botryosphaeria dothidea</name>
    <dbReference type="NCBI Taxonomy" id="55169"/>
    <lineage>
        <taxon>Eukaryota</taxon>
        <taxon>Fungi</taxon>
        <taxon>Dikarya</taxon>
        <taxon>Ascomycota</taxon>
        <taxon>Pezizomycotina</taxon>
        <taxon>Dothideomycetes</taxon>
        <taxon>Dothideomycetes incertae sedis</taxon>
        <taxon>Botryosphaeriales</taxon>
        <taxon>Botryosphaeriaceae</taxon>
        <taxon>Botryosphaeria</taxon>
    </lineage>
</organism>
<comment type="catalytic activity">
    <reaction evidence="4">
        <text>a secondary aliphatic amine + O2 + H2O = a primary amine + an aldehyde + H2O2</text>
        <dbReference type="Rhea" id="RHEA:26414"/>
        <dbReference type="ChEBI" id="CHEBI:15377"/>
        <dbReference type="ChEBI" id="CHEBI:15379"/>
        <dbReference type="ChEBI" id="CHEBI:16240"/>
        <dbReference type="ChEBI" id="CHEBI:17478"/>
        <dbReference type="ChEBI" id="CHEBI:58855"/>
        <dbReference type="ChEBI" id="CHEBI:65296"/>
        <dbReference type="EC" id="1.4.3.4"/>
    </reaction>
</comment>
<dbReference type="Gene3D" id="1.10.405.10">
    <property type="entry name" value="Guanine Nucleotide Dissociation Inhibitor, domain 1"/>
    <property type="match status" value="1"/>
</dbReference>
<dbReference type="EMBL" id="WWBZ02000062">
    <property type="protein sequence ID" value="KAF4302695.1"/>
    <property type="molecule type" value="Genomic_DNA"/>
</dbReference>
<dbReference type="OrthoDB" id="5046242at2759"/>
<dbReference type="GO" id="GO:0097621">
    <property type="term" value="F:monoamine oxidase activity"/>
    <property type="evidence" value="ECO:0007669"/>
    <property type="project" value="UniProtKB-EC"/>
</dbReference>
<reference evidence="8" key="1">
    <citation type="submission" date="2020-04" db="EMBL/GenBank/DDBJ databases">
        <title>Genome Assembly and Annotation of Botryosphaeria dothidea sdau 11-99, a Latent Pathogen of Apple Fruit Ring Rot in China.</title>
        <authorList>
            <person name="Yu C."/>
            <person name="Diao Y."/>
            <person name="Lu Q."/>
            <person name="Zhao J."/>
            <person name="Cui S."/>
            <person name="Peng C."/>
            <person name="He B."/>
            <person name="Liu H."/>
        </authorList>
    </citation>
    <scope>NUCLEOTIDE SEQUENCE [LARGE SCALE GENOMIC DNA]</scope>
    <source>
        <strain evidence="8">Sdau11-99</strain>
    </source>
</reference>
<feature type="binding site" evidence="5">
    <location>
        <begin position="36"/>
        <end position="37"/>
    </location>
    <ligand>
        <name>FAD</name>
        <dbReference type="ChEBI" id="CHEBI:57692"/>
    </ligand>
</feature>
<evidence type="ECO:0000313" key="9">
    <source>
        <dbReference type="Proteomes" id="UP000572817"/>
    </source>
</evidence>
<evidence type="ECO:0000256" key="6">
    <source>
        <dbReference type="RuleBase" id="RU362067"/>
    </source>
</evidence>
<dbReference type="Gene3D" id="3.50.50.60">
    <property type="entry name" value="FAD/NAD(P)-binding domain"/>
    <property type="match status" value="1"/>
</dbReference>
<evidence type="ECO:0000259" key="7">
    <source>
        <dbReference type="Pfam" id="PF01593"/>
    </source>
</evidence>
<feature type="binding site" evidence="5">
    <location>
        <position position="259"/>
    </location>
    <ligand>
        <name>FAD</name>
        <dbReference type="ChEBI" id="CHEBI:57692"/>
    </ligand>
</feature>
<evidence type="ECO:0000256" key="1">
    <source>
        <dbReference type="ARBA" id="ARBA00001974"/>
    </source>
</evidence>
<sequence>MTAQEAADVIIVGAGLSGLTAARDIQKAGFSCIVLEAEDRVGGMTLSVKSNGAVVDLGAAWLNDTTQPHIWGLAQQFGLTPEVQDSEGELYREMQDGSIISGTEGNKKAWRYFLDCSICSLDTSRHLLLTPDELKAMADFYGQLGQIVETVDPEKPHEHPDAAKLDSITLAQFCQERSGNDLIAFLLNSAVRYLLGAEADEISALWFFAYCKAGTGLQNMMSARKGGGQHLRLHEGTQTIAASLAASLAPNTVRLSSPVTAIAHSPTAGCTATTRSGNAYHSAHIILSVPSPLRRAIAFTPPLPPSKQAPTAMGFFAKATLVYATPWWRARGLSAIFESALGPVTYSRATSIPSSDHHSITGFIVGAPGRRWAALPSAEARRGAVLAQLGHAFGVAVGGGFVVPEPVAYVEEDWARREWFGGGPVPVAGPGVVTGAGKGKGRGTGAEPVGGVVHFVGSETSAVWRGYMEGAVRSGVRGAGEVVEALREAKGRSEKL</sequence>
<dbReference type="PANTHER" id="PTHR43563">
    <property type="entry name" value="AMINE OXIDASE"/>
    <property type="match status" value="1"/>
</dbReference>
<evidence type="ECO:0000256" key="4">
    <source>
        <dbReference type="ARBA" id="ARBA00048448"/>
    </source>
</evidence>
<evidence type="ECO:0000256" key="3">
    <source>
        <dbReference type="ARBA" id="ARBA00023002"/>
    </source>
</evidence>
<keyword evidence="9" id="KW-1185">Reference proteome</keyword>
<feature type="binding site" evidence="5">
    <location>
        <position position="17"/>
    </location>
    <ligand>
        <name>FAD</name>
        <dbReference type="ChEBI" id="CHEBI:57692"/>
    </ligand>
</feature>
<dbReference type="SUPFAM" id="SSF54373">
    <property type="entry name" value="FAD-linked reductases, C-terminal domain"/>
    <property type="match status" value="1"/>
</dbReference>
<feature type="binding site" evidence="5">
    <location>
        <position position="459"/>
    </location>
    <ligand>
        <name>FAD</name>
        <dbReference type="ChEBI" id="CHEBI:57692"/>
    </ligand>
</feature>
<protein>
    <recommendedName>
        <fullName evidence="6">Amine oxidase</fullName>
        <ecNumber evidence="6">1.4.3.-</ecNumber>
    </recommendedName>
</protein>
<dbReference type="PRINTS" id="PR00757">
    <property type="entry name" value="AMINEOXDASEF"/>
</dbReference>
<proteinExistence type="inferred from homology"/>
<dbReference type="Proteomes" id="UP000572817">
    <property type="component" value="Unassembled WGS sequence"/>
</dbReference>
<dbReference type="InterPro" id="IPR002937">
    <property type="entry name" value="Amino_oxidase"/>
</dbReference>
<feature type="binding site" evidence="5">
    <location>
        <position position="363"/>
    </location>
    <ligand>
        <name>substrate</name>
    </ligand>
</feature>
<dbReference type="AlphaFoldDB" id="A0A8H4MYZ4"/>
<feature type="domain" description="Amine oxidase" evidence="7">
    <location>
        <begin position="16"/>
        <end position="482"/>
    </location>
</feature>
<evidence type="ECO:0000256" key="5">
    <source>
        <dbReference type="PIRSR" id="PIRSR601613-1"/>
    </source>
</evidence>
<dbReference type="PANTHER" id="PTHR43563:SF14">
    <property type="entry name" value="AMINE OXIDASE"/>
    <property type="match status" value="1"/>
</dbReference>
<comment type="caution">
    <text evidence="8">The sequence shown here is derived from an EMBL/GenBank/DDBJ whole genome shotgun (WGS) entry which is preliminary data.</text>
</comment>
<accession>A0A8H4MYZ4</accession>
<comment type="cofactor">
    <cofactor evidence="1 6">
        <name>FAD</name>
        <dbReference type="ChEBI" id="CHEBI:57692"/>
    </cofactor>
</comment>
<comment type="similarity">
    <text evidence="2 6">Belongs to the flavin monoamine oxidase family.</text>
</comment>
<name>A0A8H4MYZ4_9PEZI</name>
<dbReference type="InterPro" id="IPR001613">
    <property type="entry name" value="Flavin_amine_oxidase"/>
</dbReference>
<dbReference type="InterPro" id="IPR050703">
    <property type="entry name" value="Flavin_MAO"/>
</dbReference>
<keyword evidence="6" id="KW-0285">Flavoprotein</keyword>
<evidence type="ECO:0000256" key="2">
    <source>
        <dbReference type="ARBA" id="ARBA00005995"/>
    </source>
</evidence>
<dbReference type="EC" id="1.4.3.-" evidence="6"/>